<keyword evidence="3" id="KW-1185">Reference proteome</keyword>
<dbReference type="InterPro" id="IPR051161">
    <property type="entry name" value="Mannose-6P_isomerase_type2"/>
</dbReference>
<gene>
    <name evidence="2" type="ORF">ABID41_001808</name>
</gene>
<evidence type="ECO:0000259" key="1">
    <source>
        <dbReference type="Pfam" id="PF00483"/>
    </source>
</evidence>
<name>A0ABV2EI41_9CAUL</name>
<dbReference type="GO" id="GO:0016853">
    <property type="term" value="F:isomerase activity"/>
    <property type="evidence" value="ECO:0007669"/>
    <property type="project" value="UniProtKB-KW"/>
</dbReference>
<dbReference type="InterPro" id="IPR049577">
    <property type="entry name" value="GMPP_N"/>
</dbReference>
<dbReference type="Proteomes" id="UP001549110">
    <property type="component" value="Unassembled WGS sequence"/>
</dbReference>
<dbReference type="GO" id="GO:0016779">
    <property type="term" value="F:nucleotidyltransferase activity"/>
    <property type="evidence" value="ECO:0007669"/>
    <property type="project" value="UniProtKB-KW"/>
</dbReference>
<dbReference type="Pfam" id="PF00483">
    <property type="entry name" value="NTP_transferase"/>
    <property type="match status" value="1"/>
</dbReference>
<sequence length="356" mass="36954">MAEPSKIIPVLMSGGAGTRLWPLSRNAKPKQFHRLGGDNTLIQDTARRLTGEGFAAPIVICAARHADLAREQLVDAGVAPQALITEPAPRNTAPASVAAAAFGAEIDPEALMVLMHADNLVADVPALHAAIAAGRAAAEAGEIVLLGLKPTGPATIYGYIQAQGEGAVRKVASFVEKPDLATAQRFVADPNYTWNGGMFLFKAGAFLAEARRLAPEVAAAAEAAVKGAIRTGDVVALSETFVASPNIAIDVAVMEKTDKASVVEADIGWADVGNWGALWELSPRTENGDALDGDVTAVGTRNSLVRTDGPPVILAGVEDIVVVVENGVVMVTRRDAPTAVRDGVEALKAKGRTELL</sequence>
<dbReference type="InterPro" id="IPR029044">
    <property type="entry name" value="Nucleotide-diphossugar_trans"/>
</dbReference>
<dbReference type="PANTHER" id="PTHR46390">
    <property type="entry name" value="MANNOSE-1-PHOSPHATE GUANYLYLTRANSFERASE"/>
    <property type="match status" value="1"/>
</dbReference>
<dbReference type="EMBL" id="JBEPLU010000001">
    <property type="protein sequence ID" value="MET3526713.1"/>
    <property type="molecule type" value="Genomic_DNA"/>
</dbReference>
<keyword evidence="2" id="KW-0413">Isomerase</keyword>
<protein>
    <submittedName>
        <fullName evidence="2">Mannose-1-phosphate guanylyltransferase/mannose-6-phosphate isomerase</fullName>
    </submittedName>
</protein>
<dbReference type="PANTHER" id="PTHR46390:SF1">
    <property type="entry name" value="MANNOSE-1-PHOSPHATE GUANYLYLTRANSFERASE"/>
    <property type="match status" value="1"/>
</dbReference>
<accession>A0ABV2EI41</accession>
<dbReference type="Gene3D" id="3.90.550.10">
    <property type="entry name" value="Spore Coat Polysaccharide Biosynthesis Protein SpsA, Chain A"/>
    <property type="match status" value="1"/>
</dbReference>
<organism evidence="2 3">
    <name type="scientific">Phenylobacterium koreense</name>
    <dbReference type="NCBI Taxonomy" id="266125"/>
    <lineage>
        <taxon>Bacteria</taxon>
        <taxon>Pseudomonadati</taxon>
        <taxon>Pseudomonadota</taxon>
        <taxon>Alphaproteobacteria</taxon>
        <taxon>Caulobacterales</taxon>
        <taxon>Caulobacteraceae</taxon>
        <taxon>Phenylobacterium</taxon>
    </lineage>
</organism>
<proteinExistence type="predicted"/>
<dbReference type="InterPro" id="IPR005835">
    <property type="entry name" value="NTP_transferase_dom"/>
</dbReference>
<dbReference type="SUPFAM" id="SSF159283">
    <property type="entry name" value="Guanosine diphospho-D-mannose pyrophosphorylase/mannose-6-phosphate isomerase linker domain"/>
    <property type="match status" value="1"/>
</dbReference>
<dbReference type="SUPFAM" id="SSF53448">
    <property type="entry name" value="Nucleotide-diphospho-sugar transferases"/>
    <property type="match status" value="1"/>
</dbReference>
<feature type="domain" description="Nucleotidyl transferase" evidence="1">
    <location>
        <begin position="9"/>
        <end position="286"/>
    </location>
</feature>
<keyword evidence="2" id="KW-0808">Transferase</keyword>
<dbReference type="RefSeq" id="WP_354297446.1">
    <property type="nucleotide sequence ID" value="NZ_JBEPLU010000001.1"/>
</dbReference>
<comment type="caution">
    <text evidence="2">The sequence shown here is derived from an EMBL/GenBank/DDBJ whole genome shotgun (WGS) entry which is preliminary data.</text>
</comment>
<evidence type="ECO:0000313" key="2">
    <source>
        <dbReference type="EMBL" id="MET3526713.1"/>
    </source>
</evidence>
<evidence type="ECO:0000313" key="3">
    <source>
        <dbReference type="Proteomes" id="UP001549110"/>
    </source>
</evidence>
<keyword evidence="2" id="KW-0548">Nucleotidyltransferase</keyword>
<reference evidence="2 3" key="1">
    <citation type="submission" date="2024-06" db="EMBL/GenBank/DDBJ databases">
        <title>Genomic Encyclopedia of Type Strains, Phase IV (KMG-IV): sequencing the most valuable type-strain genomes for metagenomic binning, comparative biology and taxonomic classification.</title>
        <authorList>
            <person name="Goeker M."/>
        </authorList>
    </citation>
    <scope>NUCLEOTIDE SEQUENCE [LARGE SCALE GENOMIC DNA]</scope>
    <source>
        <strain evidence="2 3">DSM 17809</strain>
    </source>
</reference>
<dbReference type="CDD" id="cd02509">
    <property type="entry name" value="GDP-M1P_Guanylyltransferase"/>
    <property type="match status" value="1"/>
</dbReference>